<dbReference type="PANTHER" id="PTHR48104:SF30">
    <property type="entry name" value="METACASPASE-1"/>
    <property type="match status" value="1"/>
</dbReference>
<dbReference type="GO" id="GO:0004197">
    <property type="term" value="F:cysteine-type endopeptidase activity"/>
    <property type="evidence" value="ECO:0007669"/>
    <property type="project" value="InterPro"/>
</dbReference>
<dbReference type="GO" id="GO:0006508">
    <property type="term" value="P:proteolysis"/>
    <property type="evidence" value="ECO:0007669"/>
    <property type="project" value="InterPro"/>
</dbReference>
<proteinExistence type="inferred from homology"/>
<dbReference type="AlphaFoldDB" id="A0AAW0GSX2"/>
<dbReference type="InterPro" id="IPR050452">
    <property type="entry name" value="Metacaspase"/>
</dbReference>
<dbReference type="GO" id="GO:0005737">
    <property type="term" value="C:cytoplasm"/>
    <property type="evidence" value="ECO:0007669"/>
    <property type="project" value="TreeGrafter"/>
</dbReference>
<evidence type="ECO:0000259" key="2">
    <source>
        <dbReference type="Pfam" id="PF00656"/>
    </source>
</evidence>
<evidence type="ECO:0000256" key="1">
    <source>
        <dbReference type="ARBA" id="ARBA00009005"/>
    </source>
</evidence>
<name>A0AAW0GSX2_9APHY</name>
<dbReference type="InterPro" id="IPR011600">
    <property type="entry name" value="Pept_C14_caspase"/>
</dbReference>
<dbReference type="EMBL" id="JASBNA010000004">
    <property type="protein sequence ID" value="KAK7692335.1"/>
    <property type="molecule type" value="Genomic_DNA"/>
</dbReference>
<feature type="domain" description="Peptidase C14 caspase" evidence="2">
    <location>
        <begin position="6"/>
        <end position="268"/>
    </location>
</feature>
<sequence>MATKLFAVIVGIDKYKSGNIWDLETCVNDAQSVKRWLTHDLHVPRDQICLLTDKQATQRSIEDNFMKHLVNNPTIERGDSILFYFAGHGSSSRAPKGWFGHNSKTVEVLCPYDHDTKGPSGRVPGLSDRSLHAMMKDLSSAKGDNITLILDCSFQSPTSRVALRERRHCRWTPTTKATPDDLDAALWRSALGYSSKSPCRGFSGIACETHIVLTACRSGEGANESKAGGKFTQALLATKNAKPIHHMTYNDFMHHIENRLEEDQHPMCVGLRKHRTIFNGVPFMCDARYVPVTIYDEEKFRVDAGAIHGITEGTEFSFHKHNRQGSLNPVLATFSAAEVHPTWCLVRNRSTPKTTIDNGWARITRWNNRTPFRVHIRRSIFQFFRRLRLRRLILPKRMRCKHAQVSTLSVSVIPPKLISPSNCVGMRWY</sequence>
<keyword evidence="4" id="KW-1185">Reference proteome</keyword>
<protein>
    <recommendedName>
        <fullName evidence="2">Peptidase C14 caspase domain-containing protein</fullName>
    </recommendedName>
</protein>
<comment type="similarity">
    <text evidence="1">Belongs to the peptidase C14B family.</text>
</comment>
<gene>
    <name evidence="3" type="ORF">QCA50_003960</name>
</gene>
<organism evidence="3 4">
    <name type="scientific">Cerrena zonata</name>
    <dbReference type="NCBI Taxonomy" id="2478898"/>
    <lineage>
        <taxon>Eukaryota</taxon>
        <taxon>Fungi</taxon>
        <taxon>Dikarya</taxon>
        <taxon>Basidiomycota</taxon>
        <taxon>Agaricomycotina</taxon>
        <taxon>Agaricomycetes</taxon>
        <taxon>Polyporales</taxon>
        <taxon>Cerrenaceae</taxon>
        <taxon>Cerrena</taxon>
    </lineage>
</organism>
<reference evidence="3 4" key="1">
    <citation type="submission" date="2022-09" db="EMBL/GenBank/DDBJ databases">
        <authorList>
            <person name="Palmer J.M."/>
        </authorList>
    </citation>
    <scope>NUCLEOTIDE SEQUENCE [LARGE SCALE GENOMIC DNA]</scope>
    <source>
        <strain evidence="3 4">DSM 7382</strain>
    </source>
</reference>
<dbReference type="PANTHER" id="PTHR48104">
    <property type="entry name" value="METACASPASE-4"/>
    <property type="match status" value="1"/>
</dbReference>
<evidence type="ECO:0000313" key="4">
    <source>
        <dbReference type="Proteomes" id="UP001385951"/>
    </source>
</evidence>
<comment type="caution">
    <text evidence="3">The sequence shown here is derived from an EMBL/GenBank/DDBJ whole genome shotgun (WGS) entry which is preliminary data.</text>
</comment>
<dbReference type="Gene3D" id="3.40.50.1460">
    <property type="match status" value="1"/>
</dbReference>
<dbReference type="Proteomes" id="UP001385951">
    <property type="component" value="Unassembled WGS sequence"/>
</dbReference>
<dbReference type="Pfam" id="PF00656">
    <property type="entry name" value="Peptidase_C14"/>
    <property type="match status" value="1"/>
</dbReference>
<accession>A0AAW0GSX2</accession>
<evidence type="ECO:0000313" key="3">
    <source>
        <dbReference type="EMBL" id="KAK7692335.1"/>
    </source>
</evidence>